<name>A0A7G8BDQ4_9BACT</name>
<dbReference type="Pfam" id="PF05199">
    <property type="entry name" value="GMC_oxred_C"/>
    <property type="match status" value="1"/>
</dbReference>
<comment type="similarity">
    <text evidence="2">Belongs to the GMC oxidoreductase family.</text>
</comment>
<keyword evidence="9" id="KW-1185">Reference proteome</keyword>
<feature type="domain" description="Glucose-methanol-choline oxidoreductase C-terminal" evidence="7">
    <location>
        <begin position="429"/>
        <end position="547"/>
    </location>
</feature>
<evidence type="ECO:0000259" key="6">
    <source>
        <dbReference type="Pfam" id="PF00732"/>
    </source>
</evidence>
<evidence type="ECO:0000256" key="4">
    <source>
        <dbReference type="ARBA" id="ARBA00022827"/>
    </source>
</evidence>
<evidence type="ECO:0000313" key="8">
    <source>
        <dbReference type="EMBL" id="QNI30674.1"/>
    </source>
</evidence>
<dbReference type="GO" id="GO:0016614">
    <property type="term" value="F:oxidoreductase activity, acting on CH-OH group of donors"/>
    <property type="evidence" value="ECO:0007669"/>
    <property type="project" value="InterPro"/>
</dbReference>
<dbReference type="Proteomes" id="UP000515312">
    <property type="component" value="Chromosome"/>
</dbReference>
<dbReference type="InterPro" id="IPR000172">
    <property type="entry name" value="GMC_OxRdtase_N"/>
</dbReference>
<dbReference type="GO" id="GO:0050660">
    <property type="term" value="F:flavin adenine dinucleotide binding"/>
    <property type="evidence" value="ECO:0007669"/>
    <property type="project" value="InterPro"/>
</dbReference>
<evidence type="ECO:0000259" key="7">
    <source>
        <dbReference type="Pfam" id="PF05199"/>
    </source>
</evidence>
<dbReference type="KEGG" id="adin:H7849_16240"/>
<organism evidence="8 9">
    <name type="scientific">Alloacidobacterium dinghuense</name>
    <dbReference type="NCBI Taxonomy" id="2763107"/>
    <lineage>
        <taxon>Bacteria</taxon>
        <taxon>Pseudomonadati</taxon>
        <taxon>Acidobacteriota</taxon>
        <taxon>Terriglobia</taxon>
        <taxon>Terriglobales</taxon>
        <taxon>Acidobacteriaceae</taxon>
        <taxon>Alloacidobacterium</taxon>
    </lineage>
</organism>
<keyword evidence="4" id="KW-0274">FAD</keyword>
<dbReference type="EMBL" id="CP060394">
    <property type="protein sequence ID" value="QNI30674.1"/>
    <property type="molecule type" value="Genomic_DNA"/>
</dbReference>
<reference evidence="8 9" key="1">
    <citation type="submission" date="2020-08" db="EMBL/GenBank/DDBJ databases">
        <title>Edaphobacter telluris sp. nov. and Acidobacterium dinghuensis sp. nov., two acidobacteria isolated from forest soil.</title>
        <authorList>
            <person name="Fu J."/>
            <person name="Qiu L."/>
        </authorList>
    </citation>
    <scope>NUCLEOTIDE SEQUENCE [LARGE SCALE GENOMIC DNA]</scope>
    <source>
        <strain evidence="8">4Y35</strain>
    </source>
</reference>
<accession>A0A7G8BDQ4</accession>
<dbReference type="InterPro" id="IPR051473">
    <property type="entry name" value="P2Ox-like"/>
</dbReference>
<keyword evidence="3" id="KW-0285">Flavoprotein</keyword>
<dbReference type="RefSeq" id="WP_186740707.1">
    <property type="nucleotide sequence ID" value="NZ_CP060394.1"/>
</dbReference>
<dbReference type="SUPFAM" id="SSF51905">
    <property type="entry name" value="FAD/NAD(P)-binding domain"/>
    <property type="match status" value="1"/>
</dbReference>
<gene>
    <name evidence="8" type="ORF">H7849_16240</name>
</gene>
<sequence>MFFQDPLTRTYDAIVVGSGATGGWAAKRLAEAGLEVALLEAGRNISPREFTEHKPVFELKYRDMGGAGEWRKTRPIQTQCYACTEYNYDWFVDDLENPYSTPAGKPFTWQRMRIVGGRTLSWGRQSYRLSDLDFKAASLDGYGSDWPIAYKDMAPFYDIVEDYVGISGAAEGNDALPDGHFLPPMKMTCGEIHFRDAVAKNFGRTVTIGRTAILTQAHNGRSACHYCGTCERGCISFSYFSSPFTTVKDALKTGKCTLLTNAIAASVEMDPATNLANGVTFVDGTTRQTKTIRGKTVILCAQAMESTRILLNSTSGSHTVGLGNSSGLLGRGLMDHATGAGASGELPQFKDAPDAYSAPHRANGIYIIRYRNTSKATRQPNFIRGYGYQGSAEADFHFEAEGFGASYKQAVKAGKYMISVGGFGESLARDDNFVSIDPNLKDTWGIPALHISMTHGANEQALMEDAAATAAEMLDAAGATNIKIGSTVAEPGMAIHELGTARMGNDPKTSVTDSYCQLHDVKNVFAMDGACFVSSGCQNPTLTMMAITVRACDRLIDRFKKHEI</sequence>
<dbReference type="InterPro" id="IPR036188">
    <property type="entry name" value="FAD/NAD-bd_sf"/>
</dbReference>
<evidence type="ECO:0000256" key="1">
    <source>
        <dbReference type="ARBA" id="ARBA00001974"/>
    </source>
</evidence>
<evidence type="ECO:0000313" key="9">
    <source>
        <dbReference type="Proteomes" id="UP000515312"/>
    </source>
</evidence>
<evidence type="ECO:0000256" key="3">
    <source>
        <dbReference type="ARBA" id="ARBA00022630"/>
    </source>
</evidence>
<comment type="cofactor">
    <cofactor evidence="1">
        <name>FAD</name>
        <dbReference type="ChEBI" id="CHEBI:57692"/>
    </cofactor>
</comment>
<proteinExistence type="inferred from homology"/>
<keyword evidence="5" id="KW-0560">Oxidoreductase</keyword>
<feature type="domain" description="Glucose-methanol-choline oxidoreductase N-terminal" evidence="6">
    <location>
        <begin position="13"/>
        <end position="337"/>
    </location>
</feature>
<dbReference type="PANTHER" id="PTHR42784:SF1">
    <property type="entry name" value="PYRANOSE 2-OXIDASE"/>
    <property type="match status" value="1"/>
</dbReference>
<dbReference type="Pfam" id="PF00732">
    <property type="entry name" value="GMC_oxred_N"/>
    <property type="match status" value="1"/>
</dbReference>
<dbReference type="SUPFAM" id="SSF54373">
    <property type="entry name" value="FAD-linked reductases, C-terminal domain"/>
    <property type="match status" value="1"/>
</dbReference>
<dbReference type="Gene3D" id="3.50.50.60">
    <property type="entry name" value="FAD/NAD(P)-binding domain"/>
    <property type="match status" value="2"/>
</dbReference>
<dbReference type="AlphaFoldDB" id="A0A7G8BDQ4"/>
<evidence type="ECO:0000256" key="5">
    <source>
        <dbReference type="ARBA" id="ARBA00023002"/>
    </source>
</evidence>
<evidence type="ECO:0000256" key="2">
    <source>
        <dbReference type="ARBA" id="ARBA00010790"/>
    </source>
</evidence>
<dbReference type="InterPro" id="IPR007867">
    <property type="entry name" value="GMC_OxRtase_C"/>
</dbReference>
<protein>
    <submittedName>
        <fullName evidence="8">GMC family oxidoreductase</fullName>
    </submittedName>
</protein>
<dbReference type="PANTHER" id="PTHR42784">
    <property type="entry name" value="PYRANOSE 2-OXIDASE"/>
    <property type="match status" value="1"/>
</dbReference>